<dbReference type="Proteomes" id="UP000176992">
    <property type="component" value="Unassembled WGS sequence"/>
</dbReference>
<keyword evidence="5 11" id="KW-0001">2Fe-2S</keyword>
<evidence type="ECO:0000313" key="15">
    <source>
        <dbReference type="EMBL" id="OGF98200.1"/>
    </source>
</evidence>
<dbReference type="GO" id="GO:0006099">
    <property type="term" value="P:tricarboxylic acid cycle"/>
    <property type="evidence" value="ECO:0007669"/>
    <property type="project" value="UniProtKB-KW"/>
</dbReference>
<evidence type="ECO:0000256" key="3">
    <source>
        <dbReference type="ARBA" id="ARBA00022485"/>
    </source>
</evidence>
<evidence type="ECO:0000259" key="14">
    <source>
        <dbReference type="PROSITE" id="PS51379"/>
    </source>
</evidence>
<keyword evidence="7" id="KW-0560">Oxidoreductase</keyword>
<organism evidence="15 16">
    <name type="scientific">Candidatus Glassbacteria bacterium GWA2_58_10</name>
    <dbReference type="NCBI Taxonomy" id="1817865"/>
    <lineage>
        <taxon>Bacteria</taxon>
        <taxon>Candidatus Glassiibacteriota</taxon>
    </lineage>
</organism>
<evidence type="ECO:0000256" key="10">
    <source>
        <dbReference type="ARBA" id="ARBA00023291"/>
    </source>
</evidence>
<evidence type="ECO:0000313" key="16">
    <source>
        <dbReference type="Proteomes" id="UP000176992"/>
    </source>
</evidence>
<feature type="region of interest" description="Disordered" evidence="12">
    <location>
        <begin position="263"/>
        <end position="285"/>
    </location>
</feature>
<evidence type="ECO:0000256" key="12">
    <source>
        <dbReference type="SAM" id="MobiDB-lite"/>
    </source>
</evidence>
<comment type="cofactor">
    <cofactor evidence="11">
        <name>[2Fe-2S] cluster</name>
        <dbReference type="ChEBI" id="CHEBI:190135"/>
    </cofactor>
    <text evidence="11">Binds 1 [2Fe-2S] cluster.</text>
</comment>
<evidence type="ECO:0000256" key="6">
    <source>
        <dbReference type="ARBA" id="ARBA00022723"/>
    </source>
</evidence>
<accession>A0A1F5YDD0</accession>
<dbReference type="Gene3D" id="3.10.20.30">
    <property type="match status" value="1"/>
</dbReference>
<proteinExistence type="inferred from homology"/>
<dbReference type="CDD" id="cd00207">
    <property type="entry name" value="fer2"/>
    <property type="match status" value="1"/>
</dbReference>
<keyword evidence="6 11" id="KW-0479">Metal-binding</keyword>
<comment type="cofactor">
    <cofactor evidence="11">
        <name>[4Fe-4S] cluster</name>
        <dbReference type="ChEBI" id="CHEBI:49883"/>
    </cofactor>
    <text evidence="11">Binds 1 [4Fe-4S] cluster.</text>
</comment>
<evidence type="ECO:0000256" key="4">
    <source>
        <dbReference type="ARBA" id="ARBA00022532"/>
    </source>
</evidence>
<dbReference type="GO" id="GO:0051539">
    <property type="term" value="F:4 iron, 4 sulfur cluster binding"/>
    <property type="evidence" value="ECO:0007669"/>
    <property type="project" value="UniProtKB-KW"/>
</dbReference>
<dbReference type="InterPro" id="IPR025192">
    <property type="entry name" value="Succ_DH/fum_Rdtase_N"/>
</dbReference>
<evidence type="ECO:0000256" key="5">
    <source>
        <dbReference type="ARBA" id="ARBA00022714"/>
    </source>
</evidence>
<name>A0A1F5YDD0_9BACT</name>
<comment type="similarity">
    <text evidence="2 11">Belongs to the succinate dehydrogenase/fumarate reductase iron-sulfur protein family.</text>
</comment>
<dbReference type="EC" id="1.3.5.1" evidence="11"/>
<dbReference type="PROSITE" id="PS51085">
    <property type="entry name" value="2FE2S_FER_2"/>
    <property type="match status" value="1"/>
</dbReference>
<evidence type="ECO:0000256" key="11">
    <source>
        <dbReference type="RuleBase" id="RU361237"/>
    </source>
</evidence>
<protein>
    <recommendedName>
        <fullName evidence="11">Fumarate reductase iron-sulfur subunit</fullName>
        <ecNumber evidence="11">1.3.5.1</ecNumber>
    </recommendedName>
</protein>
<evidence type="ECO:0000256" key="8">
    <source>
        <dbReference type="ARBA" id="ARBA00023004"/>
    </source>
</evidence>
<feature type="domain" description="2Fe-2S ferredoxin-type" evidence="13">
    <location>
        <begin position="20"/>
        <end position="107"/>
    </location>
</feature>
<dbReference type="PROSITE" id="PS00198">
    <property type="entry name" value="4FE4S_FER_1"/>
    <property type="match status" value="1"/>
</dbReference>
<evidence type="ECO:0000259" key="13">
    <source>
        <dbReference type="PROSITE" id="PS51085"/>
    </source>
</evidence>
<dbReference type="GO" id="GO:0046872">
    <property type="term" value="F:metal ion binding"/>
    <property type="evidence" value="ECO:0007669"/>
    <property type="project" value="UniProtKB-KW"/>
</dbReference>
<evidence type="ECO:0000256" key="1">
    <source>
        <dbReference type="ARBA" id="ARBA00005163"/>
    </source>
</evidence>
<dbReference type="SUPFAM" id="SSF54292">
    <property type="entry name" value="2Fe-2S ferredoxin-like"/>
    <property type="match status" value="1"/>
</dbReference>
<keyword evidence="10 11" id="KW-0003">3Fe-4S</keyword>
<keyword evidence="9 11" id="KW-0411">Iron-sulfur</keyword>
<sequence>MAADIKQLEKKYVGKEVEFRLLRFAPDKDRAPYFQSFRIKLAQGMTVLDALMRIKETQDPTLSYRKSCRMGICGSCAMQVNGFPKLTCQTQVTELNTDKPIEVRPLANFPILRDLVPDLRNFLKAHESIKPYVIREDAEELDHPTGEFYQSPKELEKYLQFAYCIKCGACLAACPTNATDHEFLGPQALAAAYRYVADSRDQGLEQRLEAVDGPNGIFRCHYAGACSEACPKGVDPSLGIQLLKREILKYRVGAAHKKPAPLAVTPKGLKRREGIPLPPEKTVGQ</sequence>
<dbReference type="InterPro" id="IPR036010">
    <property type="entry name" value="2Fe-2S_ferredoxin-like_sf"/>
</dbReference>
<dbReference type="EMBL" id="MFIV01000150">
    <property type="protein sequence ID" value="OGF98200.1"/>
    <property type="molecule type" value="Genomic_DNA"/>
</dbReference>
<dbReference type="PROSITE" id="PS00197">
    <property type="entry name" value="2FE2S_FER_1"/>
    <property type="match status" value="1"/>
</dbReference>
<dbReference type="GO" id="GO:0051537">
    <property type="term" value="F:2 iron, 2 sulfur cluster binding"/>
    <property type="evidence" value="ECO:0007669"/>
    <property type="project" value="UniProtKB-KW"/>
</dbReference>
<dbReference type="Pfam" id="PF13183">
    <property type="entry name" value="Fer4_8"/>
    <property type="match status" value="1"/>
</dbReference>
<dbReference type="Pfam" id="PF13085">
    <property type="entry name" value="Fer2_3"/>
    <property type="match status" value="1"/>
</dbReference>
<dbReference type="InterPro" id="IPR004489">
    <property type="entry name" value="Succ_DH/fum_Rdtase_Fe-S"/>
</dbReference>
<comment type="catalytic activity">
    <reaction evidence="11">
        <text>a menaquinone + succinate = a menaquinol + fumarate</text>
        <dbReference type="Rhea" id="RHEA:27834"/>
        <dbReference type="Rhea" id="RHEA-COMP:9537"/>
        <dbReference type="Rhea" id="RHEA-COMP:9539"/>
        <dbReference type="ChEBI" id="CHEBI:16374"/>
        <dbReference type="ChEBI" id="CHEBI:18151"/>
        <dbReference type="ChEBI" id="CHEBI:29806"/>
        <dbReference type="ChEBI" id="CHEBI:30031"/>
        <dbReference type="EC" id="1.3.5.1"/>
    </reaction>
</comment>
<dbReference type="GO" id="GO:0022904">
    <property type="term" value="P:respiratory electron transport chain"/>
    <property type="evidence" value="ECO:0007669"/>
    <property type="project" value="TreeGrafter"/>
</dbReference>
<dbReference type="PANTHER" id="PTHR11921:SF29">
    <property type="entry name" value="SUCCINATE DEHYDROGENASE [UBIQUINONE] IRON-SULFUR SUBUNIT, MITOCHONDRIAL"/>
    <property type="match status" value="1"/>
</dbReference>
<dbReference type="InterPro" id="IPR050573">
    <property type="entry name" value="SDH/FRD_Iron-Sulfur"/>
</dbReference>
<dbReference type="InterPro" id="IPR017900">
    <property type="entry name" value="4Fe4S_Fe_S_CS"/>
</dbReference>
<dbReference type="NCBIfam" id="NF004616">
    <property type="entry name" value="PRK05950.1"/>
    <property type="match status" value="1"/>
</dbReference>
<dbReference type="InterPro" id="IPR009051">
    <property type="entry name" value="Helical_ferredxn"/>
</dbReference>
<evidence type="ECO:0000256" key="2">
    <source>
        <dbReference type="ARBA" id="ARBA00009433"/>
    </source>
</evidence>
<dbReference type="NCBIfam" id="TIGR00384">
    <property type="entry name" value="dhsB"/>
    <property type="match status" value="1"/>
</dbReference>
<reference evidence="15 16" key="1">
    <citation type="journal article" date="2016" name="Nat. Commun.">
        <title>Thousands of microbial genomes shed light on interconnected biogeochemical processes in an aquifer system.</title>
        <authorList>
            <person name="Anantharaman K."/>
            <person name="Brown C.T."/>
            <person name="Hug L.A."/>
            <person name="Sharon I."/>
            <person name="Castelle C.J."/>
            <person name="Probst A.J."/>
            <person name="Thomas B.C."/>
            <person name="Singh A."/>
            <person name="Wilkins M.J."/>
            <person name="Karaoz U."/>
            <person name="Brodie E.L."/>
            <person name="Williams K.H."/>
            <person name="Hubbard S.S."/>
            <person name="Banfield J.F."/>
        </authorList>
    </citation>
    <scope>NUCLEOTIDE SEQUENCE [LARGE SCALE GENOMIC DNA]</scope>
</reference>
<dbReference type="SUPFAM" id="SSF46548">
    <property type="entry name" value="alpha-helical ferredoxin"/>
    <property type="match status" value="1"/>
</dbReference>
<dbReference type="Gene3D" id="1.10.1060.10">
    <property type="entry name" value="Alpha-helical ferredoxin"/>
    <property type="match status" value="1"/>
</dbReference>
<dbReference type="FunFam" id="1.10.1060.10:FF:000003">
    <property type="entry name" value="Succinate dehydrogenase iron-sulfur subunit"/>
    <property type="match status" value="1"/>
</dbReference>
<dbReference type="InterPro" id="IPR001041">
    <property type="entry name" value="2Fe-2S_ferredoxin-type"/>
</dbReference>
<dbReference type="GO" id="GO:0008177">
    <property type="term" value="F:succinate dehydrogenase (quinone) activity"/>
    <property type="evidence" value="ECO:0007669"/>
    <property type="project" value="UniProtKB-EC"/>
</dbReference>
<comment type="cofactor">
    <cofactor evidence="11">
        <name>[3Fe-4S] cluster</name>
        <dbReference type="ChEBI" id="CHEBI:21137"/>
    </cofactor>
    <text evidence="11">Binds 1 [3Fe-4S] cluster.</text>
</comment>
<keyword evidence="4" id="KW-0816">Tricarboxylic acid cycle</keyword>
<comment type="caution">
    <text evidence="15">The sequence shown here is derived from an EMBL/GenBank/DDBJ whole genome shotgun (WGS) entry which is preliminary data.</text>
</comment>
<keyword evidence="8 11" id="KW-0408">Iron</keyword>
<keyword evidence="3 11" id="KW-0004">4Fe-4S</keyword>
<evidence type="ECO:0000256" key="9">
    <source>
        <dbReference type="ARBA" id="ARBA00023014"/>
    </source>
</evidence>
<evidence type="ECO:0000256" key="7">
    <source>
        <dbReference type="ARBA" id="ARBA00023002"/>
    </source>
</evidence>
<feature type="domain" description="4Fe-4S ferredoxin-type" evidence="14">
    <location>
        <begin position="155"/>
        <end position="184"/>
    </location>
</feature>
<dbReference type="AlphaFoldDB" id="A0A1F5YDD0"/>
<dbReference type="InterPro" id="IPR017896">
    <property type="entry name" value="4Fe4S_Fe-S-bd"/>
</dbReference>
<dbReference type="PANTHER" id="PTHR11921">
    <property type="entry name" value="SUCCINATE DEHYDROGENASE IRON-SULFUR PROTEIN"/>
    <property type="match status" value="1"/>
</dbReference>
<dbReference type="InterPro" id="IPR012675">
    <property type="entry name" value="Beta-grasp_dom_sf"/>
</dbReference>
<dbReference type="GO" id="GO:0009055">
    <property type="term" value="F:electron transfer activity"/>
    <property type="evidence" value="ECO:0007669"/>
    <property type="project" value="InterPro"/>
</dbReference>
<comment type="pathway">
    <text evidence="1">Carbohydrate metabolism; tricarboxylic acid cycle.</text>
</comment>
<gene>
    <name evidence="15" type="ORF">A2Z86_05230</name>
</gene>
<dbReference type="GO" id="GO:0051538">
    <property type="term" value="F:3 iron, 4 sulfur cluster binding"/>
    <property type="evidence" value="ECO:0007669"/>
    <property type="project" value="UniProtKB-KW"/>
</dbReference>
<dbReference type="InterPro" id="IPR006058">
    <property type="entry name" value="2Fe2S_fd_BS"/>
</dbReference>
<dbReference type="PROSITE" id="PS51379">
    <property type="entry name" value="4FE4S_FER_2"/>
    <property type="match status" value="1"/>
</dbReference>